<gene>
    <name evidence="1" type="ORF">FHS94_003462</name>
</gene>
<protein>
    <submittedName>
        <fullName evidence="1">Uncharacterized protein</fullName>
    </submittedName>
</protein>
<evidence type="ECO:0000313" key="2">
    <source>
        <dbReference type="Proteomes" id="UP000546200"/>
    </source>
</evidence>
<sequence length="112" mass="11419">MAALGSVLIVAPARCGRWASGGCVGRIGPFPEAAARSFRVRESGTSWCPATNGGCVERDAGPVAMRRVVAADGATLTLDAAWPVEDAYADGLLRWFGGRNGGLEGAIARSGA</sequence>
<dbReference type="AlphaFoldDB" id="A0A7W9BG60"/>
<keyword evidence="2" id="KW-1185">Reference proteome</keyword>
<reference evidence="1 2" key="1">
    <citation type="submission" date="2020-08" db="EMBL/GenBank/DDBJ databases">
        <title>Genomic Encyclopedia of Type Strains, Phase IV (KMG-IV): sequencing the most valuable type-strain genomes for metagenomic binning, comparative biology and taxonomic classification.</title>
        <authorList>
            <person name="Goeker M."/>
        </authorList>
    </citation>
    <scope>NUCLEOTIDE SEQUENCE [LARGE SCALE GENOMIC DNA]</scope>
    <source>
        <strain evidence="1 2">DSM 100044</strain>
    </source>
</reference>
<dbReference type="EMBL" id="JACIJK010000012">
    <property type="protein sequence ID" value="MBB5716592.1"/>
    <property type="molecule type" value="Genomic_DNA"/>
</dbReference>
<dbReference type="Proteomes" id="UP000546200">
    <property type="component" value="Unassembled WGS sequence"/>
</dbReference>
<evidence type="ECO:0000313" key="1">
    <source>
        <dbReference type="EMBL" id="MBB5716592.1"/>
    </source>
</evidence>
<comment type="caution">
    <text evidence="1">The sequence shown here is derived from an EMBL/GenBank/DDBJ whole genome shotgun (WGS) entry which is preliminary data.</text>
</comment>
<dbReference type="RefSeq" id="WP_184059995.1">
    <property type="nucleotide sequence ID" value="NZ_JACIJK010000012.1"/>
</dbReference>
<accession>A0A7W9BG60</accession>
<proteinExistence type="predicted"/>
<name>A0A7W9BG60_9SPHN</name>
<organism evidence="1 2">
    <name type="scientific">Sphingomonas aerophila</name>
    <dbReference type="NCBI Taxonomy" id="1344948"/>
    <lineage>
        <taxon>Bacteria</taxon>
        <taxon>Pseudomonadati</taxon>
        <taxon>Pseudomonadota</taxon>
        <taxon>Alphaproteobacteria</taxon>
        <taxon>Sphingomonadales</taxon>
        <taxon>Sphingomonadaceae</taxon>
        <taxon>Sphingomonas</taxon>
    </lineage>
</organism>